<evidence type="ECO:0000256" key="2">
    <source>
        <dbReference type="ARBA" id="ARBA00023015"/>
    </source>
</evidence>
<comment type="caution">
    <text evidence="8">The sequence shown here is derived from an EMBL/GenBank/DDBJ whole genome shotgun (WGS) entry which is preliminary data.</text>
</comment>
<evidence type="ECO:0000259" key="7">
    <source>
        <dbReference type="PROSITE" id="PS50110"/>
    </source>
</evidence>
<keyword evidence="9" id="KW-1185">Reference proteome</keyword>
<name>A0A7Y9I2V3_9ACTN</name>
<dbReference type="SUPFAM" id="SSF52172">
    <property type="entry name" value="CheY-like"/>
    <property type="match status" value="1"/>
</dbReference>
<dbReference type="PANTHER" id="PTHR43214:SF24">
    <property type="entry name" value="TRANSCRIPTIONAL REGULATORY PROTEIN NARL-RELATED"/>
    <property type="match status" value="1"/>
</dbReference>
<evidence type="ECO:0000256" key="4">
    <source>
        <dbReference type="ARBA" id="ARBA00023163"/>
    </source>
</evidence>
<protein>
    <submittedName>
        <fullName evidence="8">DNA-binding NarL/FixJ family response regulator</fullName>
    </submittedName>
</protein>
<dbReference type="GO" id="GO:0000160">
    <property type="term" value="P:phosphorelay signal transduction system"/>
    <property type="evidence" value="ECO:0007669"/>
    <property type="project" value="InterPro"/>
</dbReference>
<dbReference type="InterPro" id="IPR000792">
    <property type="entry name" value="Tscrpt_reg_LuxR_C"/>
</dbReference>
<dbReference type="SMART" id="SM00421">
    <property type="entry name" value="HTH_LUXR"/>
    <property type="match status" value="1"/>
</dbReference>
<reference evidence="8 9" key="1">
    <citation type="submission" date="2020-07" db="EMBL/GenBank/DDBJ databases">
        <title>Sequencing the genomes of 1000 actinobacteria strains.</title>
        <authorList>
            <person name="Klenk H.-P."/>
        </authorList>
    </citation>
    <scope>NUCLEOTIDE SEQUENCE [LARGE SCALE GENOMIC DNA]</scope>
    <source>
        <strain evidence="8 9">DSM 22083</strain>
    </source>
</reference>
<evidence type="ECO:0000313" key="9">
    <source>
        <dbReference type="Proteomes" id="UP000569914"/>
    </source>
</evidence>
<dbReference type="SUPFAM" id="SSF46894">
    <property type="entry name" value="C-terminal effector domain of the bipartite response regulators"/>
    <property type="match status" value="1"/>
</dbReference>
<dbReference type="Proteomes" id="UP000569914">
    <property type="component" value="Unassembled WGS sequence"/>
</dbReference>
<organism evidence="8 9">
    <name type="scientific">Microlunatus parietis</name>
    <dbReference type="NCBI Taxonomy" id="682979"/>
    <lineage>
        <taxon>Bacteria</taxon>
        <taxon>Bacillati</taxon>
        <taxon>Actinomycetota</taxon>
        <taxon>Actinomycetes</taxon>
        <taxon>Propionibacteriales</taxon>
        <taxon>Propionibacteriaceae</taxon>
        <taxon>Microlunatus</taxon>
    </lineage>
</organism>
<dbReference type="Pfam" id="PF00072">
    <property type="entry name" value="Response_reg"/>
    <property type="match status" value="1"/>
</dbReference>
<dbReference type="GO" id="GO:0003677">
    <property type="term" value="F:DNA binding"/>
    <property type="evidence" value="ECO:0007669"/>
    <property type="project" value="UniProtKB-KW"/>
</dbReference>
<dbReference type="GO" id="GO:0006355">
    <property type="term" value="P:regulation of DNA-templated transcription"/>
    <property type="evidence" value="ECO:0007669"/>
    <property type="project" value="InterPro"/>
</dbReference>
<dbReference type="InterPro" id="IPR058245">
    <property type="entry name" value="NreC/VraR/RcsB-like_REC"/>
</dbReference>
<keyword evidence="1 5" id="KW-0597">Phosphoprotein</keyword>
<dbReference type="CDD" id="cd06170">
    <property type="entry name" value="LuxR_C_like"/>
    <property type="match status" value="1"/>
</dbReference>
<dbReference type="AlphaFoldDB" id="A0A7Y9I2V3"/>
<evidence type="ECO:0000256" key="3">
    <source>
        <dbReference type="ARBA" id="ARBA00023125"/>
    </source>
</evidence>
<dbReference type="Gene3D" id="3.40.50.2300">
    <property type="match status" value="1"/>
</dbReference>
<dbReference type="PROSITE" id="PS50110">
    <property type="entry name" value="RESPONSE_REGULATORY"/>
    <property type="match status" value="1"/>
</dbReference>
<dbReference type="PRINTS" id="PR00038">
    <property type="entry name" value="HTHLUXR"/>
</dbReference>
<evidence type="ECO:0000259" key="6">
    <source>
        <dbReference type="PROSITE" id="PS50043"/>
    </source>
</evidence>
<gene>
    <name evidence="8" type="ORF">BKA15_000335</name>
</gene>
<dbReference type="RefSeq" id="WP_179747796.1">
    <property type="nucleotide sequence ID" value="NZ_JACCBU010000001.1"/>
</dbReference>
<feature type="modified residue" description="4-aspartylphosphate" evidence="5">
    <location>
        <position position="59"/>
    </location>
</feature>
<dbReference type="SMART" id="SM00448">
    <property type="entry name" value="REC"/>
    <property type="match status" value="1"/>
</dbReference>
<feature type="domain" description="HTH luxR-type" evidence="6">
    <location>
        <begin position="151"/>
        <end position="216"/>
    </location>
</feature>
<accession>A0A7Y9I2V3</accession>
<keyword evidence="3 8" id="KW-0238">DNA-binding</keyword>
<dbReference type="InterPro" id="IPR011006">
    <property type="entry name" value="CheY-like_superfamily"/>
</dbReference>
<evidence type="ECO:0000313" key="8">
    <source>
        <dbReference type="EMBL" id="NYE69006.1"/>
    </source>
</evidence>
<dbReference type="InterPro" id="IPR001789">
    <property type="entry name" value="Sig_transdc_resp-reg_receiver"/>
</dbReference>
<dbReference type="InterPro" id="IPR039420">
    <property type="entry name" value="WalR-like"/>
</dbReference>
<dbReference type="PANTHER" id="PTHR43214">
    <property type="entry name" value="TWO-COMPONENT RESPONSE REGULATOR"/>
    <property type="match status" value="1"/>
</dbReference>
<feature type="domain" description="Response regulatory" evidence="7">
    <location>
        <begin position="8"/>
        <end position="123"/>
    </location>
</feature>
<dbReference type="PROSITE" id="PS50043">
    <property type="entry name" value="HTH_LUXR_2"/>
    <property type="match status" value="1"/>
</dbReference>
<dbReference type="InterPro" id="IPR016032">
    <property type="entry name" value="Sig_transdc_resp-reg_C-effctor"/>
</dbReference>
<sequence>MNTGGSISLIIADDHAMVRAGFMALLTEQPGFAIIGQAENGADCVRLAGELRPDVVLMDISMPIMNGIEATRQVVRDSSSRVLILTTYDSDDYVYEALRAGASGFLLKDAPPAELINAITVIAAGDALLAPRITRRLIERFAAAGGPSAPNRDALSRLTDREREVLTAVARGRSNAEIAATLVIAEQTVKTHVSRMLTKLGLRDRAQLVVAAYESGLVTPGR</sequence>
<keyword evidence="4" id="KW-0804">Transcription</keyword>
<dbReference type="CDD" id="cd17535">
    <property type="entry name" value="REC_NarL-like"/>
    <property type="match status" value="1"/>
</dbReference>
<dbReference type="PROSITE" id="PS00622">
    <property type="entry name" value="HTH_LUXR_1"/>
    <property type="match status" value="1"/>
</dbReference>
<dbReference type="EMBL" id="JACCBU010000001">
    <property type="protein sequence ID" value="NYE69006.1"/>
    <property type="molecule type" value="Genomic_DNA"/>
</dbReference>
<keyword evidence="2" id="KW-0805">Transcription regulation</keyword>
<proteinExistence type="predicted"/>
<evidence type="ECO:0000256" key="5">
    <source>
        <dbReference type="PROSITE-ProRule" id="PRU00169"/>
    </source>
</evidence>
<dbReference type="Pfam" id="PF00196">
    <property type="entry name" value="GerE"/>
    <property type="match status" value="1"/>
</dbReference>
<evidence type="ECO:0000256" key="1">
    <source>
        <dbReference type="ARBA" id="ARBA00022553"/>
    </source>
</evidence>